<comment type="subcellular location">
    <subcellularLocation>
        <location evidence="1">Mitochondrion</location>
    </subcellularLocation>
    <subcellularLocation>
        <location evidence="1">Plastid</location>
        <location evidence="1">Chloroplast</location>
    </subcellularLocation>
</comment>
<evidence type="ECO:0000313" key="5">
    <source>
        <dbReference type="Proteomes" id="UP000239899"/>
    </source>
</evidence>
<dbReference type="InterPro" id="IPR003837">
    <property type="entry name" value="GatC"/>
</dbReference>
<comment type="similarity">
    <text evidence="1">Belongs to the GatC family.</text>
</comment>
<dbReference type="STRING" id="3076.A0A2P6U404"/>
<dbReference type="GO" id="GO:0006450">
    <property type="term" value="P:regulation of translational fidelity"/>
    <property type="evidence" value="ECO:0007669"/>
    <property type="project" value="InterPro"/>
</dbReference>
<dbReference type="GO" id="GO:0030956">
    <property type="term" value="C:glutamyl-tRNA(Gln) amidotransferase complex"/>
    <property type="evidence" value="ECO:0007669"/>
    <property type="project" value="UniProtKB-UniRule"/>
</dbReference>
<dbReference type="GO" id="GO:0009507">
    <property type="term" value="C:chloroplast"/>
    <property type="evidence" value="ECO:0007669"/>
    <property type="project" value="UniProtKB-SubCell"/>
</dbReference>
<dbReference type="EMBL" id="LHPG02000001">
    <property type="protein sequence ID" value="PRW61042.1"/>
    <property type="molecule type" value="Genomic_DNA"/>
</dbReference>
<dbReference type="Pfam" id="PF02686">
    <property type="entry name" value="GatC"/>
    <property type="match status" value="1"/>
</dbReference>
<accession>A0A2P6U404</accession>
<reference evidence="4 5" key="1">
    <citation type="journal article" date="2018" name="Plant J.">
        <title>Genome sequences of Chlorella sorokiniana UTEX 1602 and Micractinium conductrix SAG 241.80: implications to maltose excretion by a green alga.</title>
        <authorList>
            <person name="Arriola M.B."/>
            <person name="Velmurugan N."/>
            <person name="Zhang Y."/>
            <person name="Plunkett M.H."/>
            <person name="Hondzo H."/>
            <person name="Barney B.M."/>
        </authorList>
    </citation>
    <scope>NUCLEOTIDE SEQUENCE [LARGE SCALE GENOMIC DNA]</scope>
    <source>
        <strain evidence="5">UTEX 1602</strain>
    </source>
</reference>
<dbReference type="GO" id="GO:0005739">
    <property type="term" value="C:mitochondrion"/>
    <property type="evidence" value="ECO:0007669"/>
    <property type="project" value="UniProtKB-SubCell"/>
</dbReference>
<dbReference type="Gene3D" id="1.10.20.60">
    <property type="entry name" value="Glu-tRNAGln amidotransferase C subunit, N-terminal domain"/>
    <property type="match status" value="1"/>
</dbReference>
<feature type="signal peptide" evidence="3">
    <location>
        <begin position="1"/>
        <end position="20"/>
    </location>
</feature>
<feature type="compositionally biased region" description="Gly residues" evidence="2">
    <location>
        <begin position="45"/>
        <end position="57"/>
    </location>
</feature>
<dbReference type="InterPro" id="IPR036113">
    <property type="entry name" value="Asp/Glu-ADT_sf_sub_c"/>
</dbReference>
<keyword evidence="5" id="KW-1185">Reference proteome</keyword>
<dbReference type="GO" id="GO:0032543">
    <property type="term" value="P:mitochondrial translation"/>
    <property type="evidence" value="ECO:0007669"/>
    <property type="project" value="UniProtKB-UniRule"/>
</dbReference>
<dbReference type="GO" id="GO:0016740">
    <property type="term" value="F:transferase activity"/>
    <property type="evidence" value="ECO:0007669"/>
    <property type="project" value="UniProtKB-KW"/>
</dbReference>
<dbReference type="SUPFAM" id="SSF141000">
    <property type="entry name" value="Glu-tRNAGln amidotransferase C subunit"/>
    <property type="match status" value="1"/>
</dbReference>
<keyword evidence="1" id="KW-0436">Ligase</keyword>
<name>A0A2P6U404_CHLSO</name>
<dbReference type="PANTHER" id="PTHR15004:SF0">
    <property type="entry name" value="GLUTAMYL-TRNA(GLN) AMIDOTRANSFERASE SUBUNIT C, MITOCHONDRIAL"/>
    <property type="match status" value="1"/>
</dbReference>
<sequence>MWCTARALTLATRGLPLAAARSTAAVTHAQRLQPPCRAAATAADGGSGGSGGSGGGQQIAPPDVRELARMAHIAVTDEEVADWGPKIEGIVEWFGQLQEVDVEGVPPALQADVEQSALRPDEPARHAGERRLVEQAADTDGAYVRVPKIATGADA</sequence>
<dbReference type="AlphaFoldDB" id="A0A2P6U404"/>
<protein>
    <recommendedName>
        <fullName evidence="1">Glutamyl-tRNA(Gln) amidotransferase subunit C, chloroplastic/mitochondrial</fullName>
        <shortName evidence="1">Glu-AdT subunit C</shortName>
        <ecNumber evidence="1">6.3.5.-</ecNumber>
    </recommendedName>
</protein>
<keyword evidence="1" id="KW-0067">ATP-binding</keyword>
<comment type="caution">
    <text evidence="4">The sequence shown here is derived from an EMBL/GenBank/DDBJ whole genome shotgun (WGS) entry which is preliminary data.</text>
</comment>
<dbReference type="OrthoDB" id="2020502at2759"/>
<dbReference type="HAMAP" id="MF_00122">
    <property type="entry name" value="GatC"/>
    <property type="match status" value="1"/>
</dbReference>
<dbReference type="PANTHER" id="PTHR15004">
    <property type="entry name" value="GLUTAMYL-TRNA(GLN) AMIDOTRANSFERASE SUBUNIT C, MITOCHONDRIAL"/>
    <property type="match status" value="1"/>
</dbReference>
<evidence type="ECO:0000256" key="1">
    <source>
        <dbReference type="HAMAP-Rule" id="MF_03149"/>
    </source>
</evidence>
<keyword evidence="1" id="KW-0150">Chloroplast</keyword>
<keyword evidence="3" id="KW-0732">Signal</keyword>
<feature type="chain" id="PRO_5015175181" description="Glutamyl-tRNA(Gln) amidotransferase subunit C, chloroplastic/mitochondrial" evidence="3">
    <location>
        <begin position="21"/>
        <end position="155"/>
    </location>
</feature>
<comment type="function">
    <text evidence="1">Allows the formation of correctly charged Gln-tRNA(Gln) through the transamidation of misacylated Glu-tRNA(Gln) in chloroplasts and mitochondria. The reaction takes place in the presence of glutamine and ATP through an activated gamma-phospho-Glu-tRNA(Gln).</text>
</comment>
<dbReference type="EC" id="6.3.5.-" evidence="1"/>
<keyword evidence="1" id="KW-0648">Protein biosynthesis</keyword>
<proteinExistence type="inferred from homology"/>
<dbReference type="NCBIfam" id="TIGR00135">
    <property type="entry name" value="gatC"/>
    <property type="match status" value="1"/>
</dbReference>
<comment type="catalytic activity">
    <reaction evidence="1">
        <text>L-glutamyl-tRNA(Gln) + L-glutamine + ATP + H2O = L-glutaminyl-tRNA(Gln) + L-glutamate + ADP + phosphate + H(+)</text>
        <dbReference type="Rhea" id="RHEA:17521"/>
        <dbReference type="Rhea" id="RHEA-COMP:9681"/>
        <dbReference type="Rhea" id="RHEA-COMP:9684"/>
        <dbReference type="ChEBI" id="CHEBI:15377"/>
        <dbReference type="ChEBI" id="CHEBI:15378"/>
        <dbReference type="ChEBI" id="CHEBI:29985"/>
        <dbReference type="ChEBI" id="CHEBI:30616"/>
        <dbReference type="ChEBI" id="CHEBI:43474"/>
        <dbReference type="ChEBI" id="CHEBI:58359"/>
        <dbReference type="ChEBI" id="CHEBI:78520"/>
        <dbReference type="ChEBI" id="CHEBI:78521"/>
        <dbReference type="ChEBI" id="CHEBI:456216"/>
    </reaction>
</comment>
<dbReference type="GO" id="GO:0050567">
    <property type="term" value="F:glutaminyl-tRNA synthase (glutamine-hydrolyzing) activity"/>
    <property type="evidence" value="ECO:0007669"/>
    <property type="project" value="UniProtKB-UniRule"/>
</dbReference>
<gene>
    <name evidence="1" type="primary">GATC</name>
    <name evidence="4" type="ORF">C2E21_0480</name>
</gene>
<keyword evidence="1" id="KW-0934">Plastid</keyword>
<feature type="region of interest" description="Disordered" evidence="2">
    <location>
        <begin position="29"/>
        <end position="62"/>
    </location>
</feature>
<dbReference type="GO" id="GO:0005524">
    <property type="term" value="F:ATP binding"/>
    <property type="evidence" value="ECO:0007669"/>
    <property type="project" value="UniProtKB-KW"/>
</dbReference>
<dbReference type="GO" id="GO:0070681">
    <property type="term" value="P:glutaminyl-tRNAGln biosynthesis via transamidation"/>
    <property type="evidence" value="ECO:0007669"/>
    <property type="project" value="UniProtKB-UniRule"/>
</dbReference>
<dbReference type="Proteomes" id="UP000239899">
    <property type="component" value="Unassembled WGS sequence"/>
</dbReference>
<keyword evidence="1" id="KW-0496">Mitochondrion</keyword>
<keyword evidence="1" id="KW-0547">Nucleotide-binding</keyword>
<evidence type="ECO:0000256" key="3">
    <source>
        <dbReference type="SAM" id="SignalP"/>
    </source>
</evidence>
<comment type="subunit">
    <text evidence="1">Subunit of the heterotrimeric GatCAB amidotransferase (AdT) complex, composed of A, B and C subunits.</text>
</comment>
<organism evidence="4 5">
    <name type="scientific">Chlorella sorokiniana</name>
    <name type="common">Freshwater green alga</name>
    <dbReference type="NCBI Taxonomy" id="3076"/>
    <lineage>
        <taxon>Eukaryota</taxon>
        <taxon>Viridiplantae</taxon>
        <taxon>Chlorophyta</taxon>
        <taxon>core chlorophytes</taxon>
        <taxon>Trebouxiophyceae</taxon>
        <taxon>Chlorellales</taxon>
        <taxon>Chlorellaceae</taxon>
        <taxon>Chlorella clade</taxon>
        <taxon>Chlorella</taxon>
    </lineage>
</organism>
<evidence type="ECO:0000256" key="2">
    <source>
        <dbReference type="SAM" id="MobiDB-lite"/>
    </source>
</evidence>
<evidence type="ECO:0000313" key="4">
    <source>
        <dbReference type="EMBL" id="PRW61042.1"/>
    </source>
</evidence>